<dbReference type="EMBL" id="SELW01000599">
    <property type="protein sequence ID" value="TID19192.1"/>
    <property type="molecule type" value="Genomic_DNA"/>
</dbReference>
<reference evidence="2 3" key="1">
    <citation type="journal article" date="2019" name="Front. Genet.">
        <title>Whole-Genome Sequencing of the Opportunistic Yeast Pathogen Candida inconspicua Uncovers Its Hybrid Origin.</title>
        <authorList>
            <person name="Mixao V."/>
            <person name="Hansen A.P."/>
            <person name="Saus E."/>
            <person name="Boekhout T."/>
            <person name="Lass-Florl C."/>
            <person name="Gabaldon T."/>
        </authorList>
    </citation>
    <scope>NUCLEOTIDE SEQUENCE [LARGE SCALE GENOMIC DNA]</scope>
    <source>
        <strain evidence="2 3">CBS 180</strain>
    </source>
</reference>
<evidence type="ECO:0000313" key="2">
    <source>
        <dbReference type="EMBL" id="TID19192.1"/>
    </source>
</evidence>
<organism evidence="2 3">
    <name type="scientific">Pichia inconspicua</name>
    <dbReference type="NCBI Taxonomy" id="52247"/>
    <lineage>
        <taxon>Eukaryota</taxon>
        <taxon>Fungi</taxon>
        <taxon>Dikarya</taxon>
        <taxon>Ascomycota</taxon>
        <taxon>Saccharomycotina</taxon>
        <taxon>Pichiomycetes</taxon>
        <taxon>Pichiales</taxon>
        <taxon>Pichiaceae</taxon>
        <taxon>Pichia</taxon>
    </lineage>
</organism>
<proteinExistence type="predicted"/>
<evidence type="ECO:0000256" key="1">
    <source>
        <dbReference type="SAM" id="MobiDB-lite"/>
    </source>
</evidence>
<accession>A0A4T0WXT8</accession>
<evidence type="ECO:0000313" key="3">
    <source>
        <dbReference type="Proteomes" id="UP000307173"/>
    </source>
</evidence>
<protein>
    <submittedName>
        <fullName evidence="2">Uncharacterized protein</fullName>
    </submittedName>
</protein>
<feature type="compositionally biased region" description="Low complexity" evidence="1">
    <location>
        <begin position="13"/>
        <end position="24"/>
    </location>
</feature>
<dbReference type="Proteomes" id="UP000307173">
    <property type="component" value="Unassembled WGS sequence"/>
</dbReference>
<sequence>MNKGGTTVKKNSKITSIKKNTTKPISKKRQRALTKSAKVMIEKMDSHLEDEDILNIMMSAETKTDTKAITDGNDSDTENLEGSGLNGMKPQKLLNDQEKDQKTHKKMEKTNSEIAEQLKMIEDFSL</sequence>
<comment type="caution">
    <text evidence="2">The sequence shown here is derived from an EMBL/GenBank/DDBJ whole genome shotgun (WGS) entry which is preliminary data.</text>
</comment>
<keyword evidence="3" id="KW-1185">Reference proteome</keyword>
<dbReference type="OrthoDB" id="10514576at2759"/>
<dbReference type="AlphaFoldDB" id="A0A4T0WXT8"/>
<feature type="region of interest" description="Disordered" evidence="1">
    <location>
        <begin position="1"/>
        <end position="33"/>
    </location>
</feature>
<gene>
    <name evidence="2" type="ORF">CANINC_003762</name>
</gene>
<feature type="region of interest" description="Disordered" evidence="1">
    <location>
        <begin position="65"/>
        <end position="113"/>
    </location>
</feature>
<name>A0A4T0WXT8_9ASCO</name>